<evidence type="ECO:0000256" key="1">
    <source>
        <dbReference type="SAM" id="MobiDB-lite"/>
    </source>
</evidence>
<dbReference type="AlphaFoldDB" id="B4VRI9"/>
<evidence type="ECO:0000313" key="3">
    <source>
        <dbReference type="EMBL" id="EDX75591.1"/>
    </source>
</evidence>
<dbReference type="STRING" id="118168.MC7420_1509"/>
<dbReference type="HOGENOM" id="CLU_2786701_0_0_3"/>
<proteinExistence type="predicted"/>
<name>B4VRI9_9CYAN</name>
<evidence type="ECO:0000313" key="4">
    <source>
        <dbReference type="Proteomes" id="UP000003835"/>
    </source>
</evidence>
<sequence length="68" mass="7430">MINTNPPTQPNLEPQTNTIETLTPTPLTQINPTTLVQYGGITAAVILAIALLILALAEYNKVFFPPRR</sequence>
<accession>B4VRI9</accession>
<dbReference type="RefSeq" id="WP_006101298.1">
    <property type="nucleotide sequence ID" value="NZ_DS989849.1"/>
</dbReference>
<keyword evidence="2" id="KW-0472">Membrane</keyword>
<feature type="region of interest" description="Disordered" evidence="1">
    <location>
        <begin position="1"/>
        <end position="25"/>
    </location>
</feature>
<evidence type="ECO:0000256" key="2">
    <source>
        <dbReference type="SAM" id="Phobius"/>
    </source>
</evidence>
<keyword evidence="4" id="KW-1185">Reference proteome</keyword>
<keyword evidence="2" id="KW-0812">Transmembrane</keyword>
<organism evidence="3 4">
    <name type="scientific">Coleofasciculus chthonoplastes PCC 7420</name>
    <dbReference type="NCBI Taxonomy" id="118168"/>
    <lineage>
        <taxon>Bacteria</taxon>
        <taxon>Bacillati</taxon>
        <taxon>Cyanobacteriota</taxon>
        <taxon>Cyanophyceae</taxon>
        <taxon>Coleofasciculales</taxon>
        <taxon>Coleofasciculaceae</taxon>
        <taxon>Coleofasciculus</taxon>
    </lineage>
</organism>
<feature type="transmembrane region" description="Helical" evidence="2">
    <location>
        <begin position="35"/>
        <end position="57"/>
    </location>
</feature>
<reference evidence="3 4" key="1">
    <citation type="submission" date="2008-07" db="EMBL/GenBank/DDBJ databases">
        <authorList>
            <person name="Tandeau de Marsac N."/>
            <person name="Ferriera S."/>
            <person name="Johnson J."/>
            <person name="Kravitz S."/>
            <person name="Beeson K."/>
            <person name="Sutton G."/>
            <person name="Rogers Y.-H."/>
            <person name="Friedman R."/>
            <person name="Frazier M."/>
            <person name="Venter J.C."/>
        </authorList>
    </citation>
    <scope>NUCLEOTIDE SEQUENCE [LARGE SCALE GENOMIC DNA]</scope>
    <source>
        <strain evidence="3 4">PCC 7420</strain>
    </source>
</reference>
<dbReference type="EMBL" id="DS989849">
    <property type="protein sequence ID" value="EDX75591.1"/>
    <property type="molecule type" value="Genomic_DNA"/>
</dbReference>
<dbReference type="Proteomes" id="UP000003835">
    <property type="component" value="Unassembled WGS sequence"/>
</dbReference>
<gene>
    <name evidence="3" type="ORF">MC7420_1509</name>
</gene>
<protein>
    <submittedName>
        <fullName evidence="3">Uncharacterized protein</fullName>
    </submittedName>
</protein>
<keyword evidence="2" id="KW-1133">Transmembrane helix</keyword>